<comment type="similarity">
    <text evidence="1 7">Belongs to the cytochrome P450 family.</text>
</comment>
<comment type="caution">
    <text evidence="8">The sequence shown here is derived from an EMBL/GenBank/DDBJ whole genome shotgun (WGS) entry which is preliminary data.</text>
</comment>
<dbReference type="InterPro" id="IPR036396">
    <property type="entry name" value="Cyt_P450_sf"/>
</dbReference>
<reference evidence="8 9" key="1">
    <citation type="submission" date="2024-10" db="EMBL/GenBank/DDBJ databases">
        <title>The Natural Products Discovery Center: Release of the First 8490 Sequenced Strains for Exploring Actinobacteria Biosynthetic Diversity.</title>
        <authorList>
            <person name="Kalkreuter E."/>
            <person name="Kautsar S.A."/>
            <person name="Yang D."/>
            <person name="Bader C.D."/>
            <person name="Teijaro C.N."/>
            <person name="Fluegel L."/>
            <person name="Davis C.M."/>
            <person name="Simpson J.R."/>
            <person name="Lauterbach L."/>
            <person name="Steele A.D."/>
            <person name="Gui C."/>
            <person name="Meng S."/>
            <person name="Li G."/>
            <person name="Viehrig K."/>
            <person name="Ye F."/>
            <person name="Su P."/>
            <person name="Kiefer A.F."/>
            <person name="Nichols A."/>
            <person name="Cepeda A.J."/>
            <person name="Yan W."/>
            <person name="Fan B."/>
            <person name="Jiang Y."/>
            <person name="Adhikari A."/>
            <person name="Zheng C.-J."/>
            <person name="Schuster L."/>
            <person name="Cowan T.M."/>
            <person name="Smanski M.J."/>
            <person name="Chevrette M.G."/>
            <person name="De Carvalho L.P.S."/>
            <person name="Shen B."/>
        </authorList>
    </citation>
    <scope>NUCLEOTIDE SEQUENCE [LARGE SCALE GENOMIC DNA]</scope>
    <source>
        <strain evidence="8 9">NPDC002593</strain>
    </source>
</reference>
<evidence type="ECO:0000313" key="9">
    <source>
        <dbReference type="Proteomes" id="UP001601992"/>
    </source>
</evidence>
<evidence type="ECO:0000256" key="6">
    <source>
        <dbReference type="ARBA" id="ARBA00023033"/>
    </source>
</evidence>
<evidence type="ECO:0000256" key="5">
    <source>
        <dbReference type="ARBA" id="ARBA00023004"/>
    </source>
</evidence>
<dbReference type="SUPFAM" id="SSF48264">
    <property type="entry name" value="Cytochrome P450"/>
    <property type="match status" value="1"/>
</dbReference>
<evidence type="ECO:0000256" key="7">
    <source>
        <dbReference type="RuleBase" id="RU000461"/>
    </source>
</evidence>
<keyword evidence="3 7" id="KW-0479">Metal-binding</keyword>
<evidence type="ECO:0000256" key="1">
    <source>
        <dbReference type="ARBA" id="ARBA00010617"/>
    </source>
</evidence>
<evidence type="ECO:0000256" key="3">
    <source>
        <dbReference type="ARBA" id="ARBA00022723"/>
    </source>
</evidence>
<dbReference type="RefSeq" id="WP_245567794.1">
    <property type="nucleotide sequence ID" value="NZ_JBIAQY010000015.1"/>
</dbReference>
<keyword evidence="2 7" id="KW-0349">Heme</keyword>
<dbReference type="PRINTS" id="PR00359">
    <property type="entry name" value="BP450"/>
</dbReference>
<name>A0ABW6S981_9NOCA</name>
<protein>
    <submittedName>
        <fullName evidence="8">Cytochrome P450</fullName>
    </submittedName>
</protein>
<keyword evidence="4 7" id="KW-0560">Oxidoreductase</keyword>
<dbReference type="Proteomes" id="UP001601992">
    <property type="component" value="Unassembled WGS sequence"/>
</dbReference>
<evidence type="ECO:0000313" key="8">
    <source>
        <dbReference type="EMBL" id="MFF3572860.1"/>
    </source>
</evidence>
<evidence type="ECO:0000256" key="2">
    <source>
        <dbReference type="ARBA" id="ARBA00022617"/>
    </source>
</evidence>
<dbReference type="InterPro" id="IPR001128">
    <property type="entry name" value="Cyt_P450"/>
</dbReference>
<sequence length="418" mass="46230">MVETLGADFFADPQSYYRRWRARGPVHRVRFPDETERWLVIGYPEARAALADSRLRKDITNLNAVISAQRADAAADPRTLALMSHMLNSDPPVHTRLRKLVTKAFTTRRIALLRPRIEQIADDLLDALRGRDRADLLAEFAVPLPITVICEMLGVAVTDRDSFRRWTTDLVGVVGREEQRRQSTVAMAGFLADLVRDKIARPGEDLLSALAHTTDDGDRLTPAELVSMSFLLLVAGYETTVNLIGNGASALLRTPDRMAELCADPTRISAAVEEFLRFDGPVDLSMARYTAEPITLGDTEIPAGEVVYIALAAANHDPSRFSHPDILDPAADRTGHLAFGHGIHFCLGAPLARMEATIAFTALLRHFPALRPDPDATPLRWYESTLIRGLVELPVLLRDSSAGSWPDSAAPRNHRKNR</sequence>
<keyword evidence="6 7" id="KW-0503">Monooxygenase</keyword>
<dbReference type="InterPro" id="IPR017972">
    <property type="entry name" value="Cyt_P450_CS"/>
</dbReference>
<dbReference type="Gene3D" id="1.10.630.10">
    <property type="entry name" value="Cytochrome P450"/>
    <property type="match status" value="1"/>
</dbReference>
<dbReference type="CDD" id="cd11029">
    <property type="entry name" value="CYP107-like"/>
    <property type="match status" value="1"/>
</dbReference>
<proteinExistence type="inferred from homology"/>
<keyword evidence="9" id="KW-1185">Reference proteome</keyword>
<evidence type="ECO:0000256" key="4">
    <source>
        <dbReference type="ARBA" id="ARBA00023002"/>
    </source>
</evidence>
<dbReference type="PANTHER" id="PTHR46696">
    <property type="entry name" value="P450, PUTATIVE (EUROFUNG)-RELATED"/>
    <property type="match status" value="1"/>
</dbReference>
<dbReference type="EMBL" id="JBIAQY010000015">
    <property type="protein sequence ID" value="MFF3572860.1"/>
    <property type="molecule type" value="Genomic_DNA"/>
</dbReference>
<gene>
    <name evidence="8" type="ORF">ACFYXQ_34350</name>
</gene>
<keyword evidence="5 7" id="KW-0408">Iron</keyword>
<accession>A0ABW6S981</accession>
<dbReference type="Pfam" id="PF00067">
    <property type="entry name" value="p450"/>
    <property type="match status" value="1"/>
</dbReference>
<organism evidence="8 9">
    <name type="scientific">Nocardia jiangxiensis</name>
    <dbReference type="NCBI Taxonomy" id="282685"/>
    <lineage>
        <taxon>Bacteria</taxon>
        <taxon>Bacillati</taxon>
        <taxon>Actinomycetota</taxon>
        <taxon>Actinomycetes</taxon>
        <taxon>Mycobacteriales</taxon>
        <taxon>Nocardiaceae</taxon>
        <taxon>Nocardia</taxon>
    </lineage>
</organism>
<dbReference type="PROSITE" id="PS00086">
    <property type="entry name" value="CYTOCHROME_P450"/>
    <property type="match status" value="1"/>
</dbReference>
<dbReference type="InterPro" id="IPR002397">
    <property type="entry name" value="Cyt_P450_B"/>
</dbReference>
<dbReference type="PANTHER" id="PTHR46696:SF1">
    <property type="entry name" value="CYTOCHROME P450 YJIB-RELATED"/>
    <property type="match status" value="1"/>
</dbReference>